<dbReference type="Proteomes" id="UP000221947">
    <property type="component" value="Segment"/>
</dbReference>
<evidence type="ECO:0000313" key="1">
    <source>
        <dbReference type="EMBL" id="AKF12858.1"/>
    </source>
</evidence>
<keyword evidence="2" id="KW-1185">Reference proteome</keyword>
<protein>
    <submittedName>
        <fullName evidence="1">Uncharacterized protein</fullName>
    </submittedName>
</protein>
<evidence type="ECO:0000313" key="2">
    <source>
        <dbReference type="Proteomes" id="UP000221947"/>
    </source>
</evidence>
<name>A0A0F6SIQ4_9CAUD</name>
<organism evidence="1 2">
    <name type="scientific">Sinorhizobium phage phiM7</name>
    <dbReference type="NCBI Taxonomy" id="1647403"/>
    <lineage>
        <taxon>Viruses</taxon>
        <taxon>Duplodnaviria</taxon>
        <taxon>Heunggongvirae</taxon>
        <taxon>Uroviricota</taxon>
        <taxon>Caudoviricetes</taxon>
        <taxon>Emdodecavirus</taxon>
        <taxon>Emdodecavirus M7</taxon>
    </lineage>
</organism>
<gene>
    <name evidence="1" type="ORF">PHIM7_312</name>
</gene>
<sequence length="35" mass="3943">MVILLIILKYLGATTCQMEFEMISNNHSQSKGISQ</sequence>
<dbReference type="EMBL" id="KR052480">
    <property type="protein sequence ID" value="AKF12858.1"/>
    <property type="molecule type" value="Genomic_DNA"/>
</dbReference>
<reference evidence="1 2" key="1">
    <citation type="submission" date="2015-04" db="EMBL/GenBank/DDBJ databases">
        <authorList>
            <person name="Schouten J.T."/>
            <person name="Crockett J.T."/>
            <person name="Hodson T.S."/>
            <person name="Hyde J.R."/>
            <person name="Smith T.A."/>
            <person name="Merrill B.D."/>
            <person name="Crook M.B."/>
            <person name="Griffitts J.S."/>
            <person name="Burnett S.H."/>
            <person name="Grose J.H."/>
            <person name="Breakwell D.P."/>
        </authorList>
    </citation>
    <scope>NUCLEOTIDE SEQUENCE [LARGE SCALE GENOMIC DNA]</scope>
</reference>
<accession>A0A0F6SIQ4</accession>
<proteinExistence type="predicted"/>